<feature type="region of interest" description="Disordered" evidence="1">
    <location>
        <begin position="1"/>
        <end position="101"/>
    </location>
</feature>
<feature type="compositionally biased region" description="Pro residues" evidence="1">
    <location>
        <begin position="1"/>
        <end position="16"/>
    </location>
</feature>
<feature type="transmembrane region" description="Helical" evidence="2">
    <location>
        <begin position="394"/>
        <end position="413"/>
    </location>
</feature>
<gene>
    <name evidence="5" type="ORF">ACFPET_08925</name>
</gene>
<evidence type="ECO:0000259" key="4">
    <source>
        <dbReference type="Pfam" id="PF19040"/>
    </source>
</evidence>
<keyword evidence="2" id="KW-1133">Transmembrane helix</keyword>
<dbReference type="GO" id="GO:0016787">
    <property type="term" value="F:hydrolase activity"/>
    <property type="evidence" value="ECO:0007669"/>
    <property type="project" value="UniProtKB-KW"/>
</dbReference>
<evidence type="ECO:0000256" key="2">
    <source>
        <dbReference type="SAM" id="Phobius"/>
    </source>
</evidence>
<dbReference type="EMBL" id="JBHSDK010000013">
    <property type="protein sequence ID" value="MFC4335318.1"/>
    <property type="molecule type" value="Genomic_DNA"/>
</dbReference>
<accession>A0ABV8TY08</accession>
<dbReference type="PANTHER" id="PTHR23028:SF53">
    <property type="entry name" value="ACYL_TRANSF_3 DOMAIN-CONTAINING PROTEIN"/>
    <property type="match status" value="1"/>
</dbReference>
<reference evidence="6" key="1">
    <citation type="journal article" date="2019" name="Int. J. Syst. Evol. Microbiol.">
        <title>The Global Catalogue of Microorganisms (GCM) 10K type strain sequencing project: providing services to taxonomists for standard genome sequencing and annotation.</title>
        <authorList>
            <consortium name="The Broad Institute Genomics Platform"/>
            <consortium name="The Broad Institute Genome Sequencing Center for Infectious Disease"/>
            <person name="Wu L."/>
            <person name="Ma J."/>
        </authorList>
    </citation>
    <scope>NUCLEOTIDE SEQUENCE [LARGE SCALE GENOMIC DNA]</scope>
    <source>
        <strain evidence="6">IBRC-M 10908</strain>
    </source>
</reference>
<feature type="domain" description="Acyltransferase 3" evidence="3">
    <location>
        <begin position="105"/>
        <end position="437"/>
    </location>
</feature>
<evidence type="ECO:0000313" key="6">
    <source>
        <dbReference type="Proteomes" id="UP001595823"/>
    </source>
</evidence>
<name>A0ABV8TY08_9ACTN</name>
<feature type="transmembrane region" description="Helical" evidence="2">
    <location>
        <begin position="243"/>
        <end position="259"/>
    </location>
</feature>
<feature type="transmembrane region" description="Helical" evidence="2">
    <location>
        <begin position="352"/>
        <end position="373"/>
    </location>
</feature>
<dbReference type="InterPro" id="IPR002656">
    <property type="entry name" value="Acyl_transf_3_dom"/>
</dbReference>
<dbReference type="InterPro" id="IPR043968">
    <property type="entry name" value="SGNH"/>
</dbReference>
<dbReference type="Proteomes" id="UP001595823">
    <property type="component" value="Unassembled WGS sequence"/>
</dbReference>
<feature type="transmembrane region" description="Helical" evidence="2">
    <location>
        <begin position="295"/>
        <end position="319"/>
    </location>
</feature>
<comment type="caution">
    <text evidence="5">The sequence shown here is derived from an EMBL/GenBank/DDBJ whole genome shotgun (WGS) entry which is preliminary data.</text>
</comment>
<keyword evidence="6" id="KW-1185">Reference proteome</keyword>
<evidence type="ECO:0000259" key="3">
    <source>
        <dbReference type="Pfam" id="PF01757"/>
    </source>
</evidence>
<keyword evidence="5" id="KW-0378">Hydrolase</keyword>
<dbReference type="PANTHER" id="PTHR23028">
    <property type="entry name" value="ACETYLTRANSFERASE"/>
    <property type="match status" value="1"/>
</dbReference>
<feature type="transmembrane region" description="Helical" evidence="2">
    <location>
        <begin position="266"/>
        <end position="289"/>
    </location>
</feature>
<feature type="transmembrane region" description="Helical" evidence="2">
    <location>
        <begin position="171"/>
        <end position="191"/>
    </location>
</feature>
<keyword evidence="2" id="KW-0812">Transmembrane</keyword>
<protein>
    <submittedName>
        <fullName evidence="5">SGNH hydrolase domain-containing protein</fullName>
    </submittedName>
</protein>
<dbReference type="InterPro" id="IPR050879">
    <property type="entry name" value="Acyltransferase_3"/>
</dbReference>
<feature type="transmembrane region" description="Helical" evidence="2">
    <location>
        <begin position="326"/>
        <end position="346"/>
    </location>
</feature>
<dbReference type="Pfam" id="PF01757">
    <property type="entry name" value="Acyl_transf_3"/>
    <property type="match status" value="1"/>
</dbReference>
<organism evidence="5 6">
    <name type="scientific">Salininema proteolyticum</name>
    <dbReference type="NCBI Taxonomy" id="1607685"/>
    <lineage>
        <taxon>Bacteria</taxon>
        <taxon>Bacillati</taxon>
        <taxon>Actinomycetota</taxon>
        <taxon>Actinomycetes</taxon>
        <taxon>Glycomycetales</taxon>
        <taxon>Glycomycetaceae</taxon>
        <taxon>Salininema</taxon>
    </lineage>
</organism>
<evidence type="ECO:0000256" key="1">
    <source>
        <dbReference type="SAM" id="MobiDB-lite"/>
    </source>
</evidence>
<dbReference type="Pfam" id="PF19040">
    <property type="entry name" value="SGNH"/>
    <property type="match status" value="1"/>
</dbReference>
<sequence>MTSSQPPRPDGAPHPAAPDLIQDETAALPTVGGEGQEHRDTYRLVPKSKPRKPSPQPAPHAAPGSATTFRPPGTGGGFQPAEPQPPSPARTATAAKPASNGFRPDIQGLRAVAVLLVLLSHATIPFMDGGFVGVDVFFVISGFLITSLLVKEFGSTGGVSLAGFFARRARRILPAGTAVLIATLLAAWAWYPVTRMSTVLQDAFFSAVFSVNFSLAIQGTDYLSSDVIPSPFQQYWSLAVEEQFYLVWPLLLIGAIALGRRKGAAVVRWAAILMGVIVAASFILSLIVTADSPPIAYFVTYTRVWELGLGALFALGIPLWRRIPEWAAHVLGVGGLAAIVLSALLYDSDTLFPGYAALLPVLGSAAVLLAGTASRGHAAYPLLNNAPMRFLGDISYSLYLWHWPIIMIVPLAIDVELNPWLGSLLGLVSVGVAYLSYRFIENPLRHVGARKPKRIANYWGFGVGLTSVAFSVAVILTAILLQPTPKTVDLESVQVETAEEESESRTRLEEAAEITRVPDELLPPLHQVQKDQPTTYDNKCHVDIPDTALPDGCVFGAPDGGETVFLVGDSHAAQWFPALETIAEENGWRLVSRTKSACTPVDITVHNDDVGGAYRQCDEWRNAVFQEIEREKPDRVILSSEEAVVYANGSNSDASIWTEGWTRTMEQLLAADTEITVISDTPRPGYNVAECVARKENDVQACSFERTAAVSKPERREGGIAVQEAYQAHIIDPTDWICYEEYCPPIVDNLLTYRDSHHLSTPYVRSLTALLGEALVN</sequence>
<feature type="domain" description="SGNH" evidence="4">
    <location>
        <begin position="540"/>
        <end position="770"/>
    </location>
</feature>
<keyword evidence="2" id="KW-0472">Membrane</keyword>
<feature type="transmembrane region" description="Helical" evidence="2">
    <location>
        <begin position="419"/>
        <end position="437"/>
    </location>
</feature>
<feature type="transmembrane region" description="Helical" evidence="2">
    <location>
        <begin position="458"/>
        <end position="481"/>
    </location>
</feature>
<evidence type="ECO:0000313" key="5">
    <source>
        <dbReference type="EMBL" id="MFC4335318.1"/>
    </source>
</evidence>
<proteinExistence type="predicted"/>
<feature type="transmembrane region" description="Helical" evidence="2">
    <location>
        <begin position="108"/>
        <end position="124"/>
    </location>
</feature>
<dbReference type="RefSeq" id="WP_380619969.1">
    <property type="nucleotide sequence ID" value="NZ_JBHSDK010000013.1"/>
</dbReference>